<dbReference type="EC" id="2.7.7.3" evidence="1"/>
<keyword evidence="4" id="KW-0808">Transferase</keyword>
<proteinExistence type="predicted"/>
<protein>
    <recommendedName>
        <fullName evidence="2">Phosphopantetheine adenylyltransferase</fullName>
        <ecNumber evidence="1">2.7.7.3</ecNumber>
    </recommendedName>
</protein>
<dbReference type="InterPro" id="IPR001980">
    <property type="entry name" value="PPAT"/>
</dbReference>
<organism evidence="13">
    <name type="scientific">Skeletonema marinoi</name>
    <dbReference type="NCBI Taxonomy" id="267567"/>
    <lineage>
        <taxon>Eukaryota</taxon>
        <taxon>Sar</taxon>
        <taxon>Stramenopiles</taxon>
        <taxon>Ochrophyta</taxon>
        <taxon>Bacillariophyta</taxon>
        <taxon>Coscinodiscophyceae</taxon>
        <taxon>Thalassiosirophycidae</taxon>
        <taxon>Thalassiosirales</taxon>
        <taxon>Skeletonemataceae</taxon>
        <taxon>Skeletonema</taxon>
        <taxon>Skeletonema marinoi-dohrnii complex</taxon>
    </lineage>
</organism>
<name>A0A7S0TEH6_9STRA</name>
<feature type="domain" description="Cytidyltransferase-like" evidence="12">
    <location>
        <begin position="62"/>
        <end position="199"/>
    </location>
</feature>
<keyword evidence="7" id="KW-0067">ATP-binding</keyword>
<evidence type="ECO:0000256" key="3">
    <source>
        <dbReference type="ARBA" id="ARBA00022490"/>
    </source>
</evidence>
<keyword evidence="3" id="KW-0963">Cytoplasm</keyword>
<dbReference type="EMBL" id="HBFJ01000686">
    <property type="protein sequence ID" value="CAD8733362.1"/>
    <property type="molecule type" value="Transcribed_RNA"/>
</dbReference>
<dbReference type="PRINTS" id="PR01020">
    <property type="entry name" value="LPSBIOSNTHSS"/>
</dbReference>
<gene>
    <name evidence="13" type="ORF">SMAR0319_LOCUS511</name>
</gene>
<evidence type="ECO:0000259" key="12">
    <source>
        <dbReference type="Pfam" id="PF01467"/>
    </source>
</evidence>
<dbReference type="GO" id="GO:0005524">
    <property type="term" value="F:ATP binding"/>
    <property type="evidence" value="ECO:0007669"/>
    <property type="project" value="UniProtKB-KW"/>
</dbReference>
<keyword evidence="5" id="KW-0548">Nucleotidyltransferase</keyword>
<dbReference type="GO" id="GO:0015937">
    <property type="term" value="P:coenzyme A biosynthetic process"/>
    <property type="evidence" value="ECO:0007669"/>
    <property type="project" value="UniProtKB-KW"/>
</dbReference>
<feature type="transmembrane region" description="Helical" evidence="11">
    <location>
        <begin position="12"/>
        <end position="34"/>
    </location>
</feature>
<keyword evidence="11" id="KW-0812">Transmembrane</keyword>
<dbReference type="PANTHER" id="PTHR21342">
    <property type="entry name" value="PHOSPHOPANTETHEINE ADENYLYLTRANSFERASE"/>
    <property type="match status" value="1"/>
</dbReference>
<dbReference type="AlphaFoldDB" id="A0A7S0TEH6"/>
<evidence type="ECO:0000313" key="13">
    <source>
        <dbReference type="EMBL" id="CAD8733362.1"/>
    </source>
</evidence>
<evidence type="ECO:0000256" key="2">
    <source>
        <dbReference type="ARBA" id="ARBA00013868"/>
    </source>
</evidence>
<evidence type="ECO:0000256" key="4">
    <source>
        <dbReference type="ARBA" id="ARBA00022679"/>
    </source>
</evidence>
<accession>A0A7S0TEH6</accession>
<dbReference type="SUPFAM" id="SSF52374">
    <property type="entry name" value="Nucleotidylyl transferase"/>
    <property type="match status" value="1"/>
</dbReference>
<dbReference type="GO" id="GO:0004595">
    <property type="term" value="F:pantetheine-phosphate adenylyltransferase activity"/>
    <property type="evidence" value="ECO:0007669"/>
    <property type="project" value="UniProtKB-EC"/>
</dbReference>
<evidence type="ECO:0000256" key="11">
    <source>
        <dbReference type="SAM" id="Phobius"/>
    </source>
</evidence>
<evidence type="ECO:0000256" key="5">
    <source>
        <dbReference type="ARBA" id="ARBA00022695"/>
    </source>
</evidence>
<dbReference type="InterPro" id="IPR014729">
    <property type="entry name" value="Rossmann-like_a/b/a_fold"/>
</dbReference>
<dbReference type="NCBIfam" id="TIGR00125">
    <property type="entry name" value="cyt_tran_rel"/>
    <property type="match status" value="1"/>
</dbReference>
<keyword evidence="6" id="KW-0547">Nucleotide-binding</keyword>
<evidence type="ECO:0000256" key="9">
    <source>
        <dbReference type="ARBA" id="ARBA00022993"/>
    </source>
</evidence>
<evidence type="ECO:0000256" key="10">
    <source>
        <dbReference type="ARBA" id="ARBA00029346"/>
    </source>
</evidence>
<comment type="catalytic activity">
    <reaction evidence="10">
        <text>(R)-4'-phosphopantetheine + ATP + H(+) = 3'-dephospho-CoA + diphosphate</text>
        <dbReference type="Rhea" id="RHEA:19801"/>
        <dbReference type="ChEBI" id="CHEBI:15378"/>
        <dbReference type="ChEBI" id="CHEBI:30616"/>
        <dbReference type="ChEBI" id="CHEBI:33019"/>
        <dbReference type="ChEBI" id="CHEBI:57328"/>
        <dbReference type="ChEBI" id="CHEBI:61723"/>
        <dbReference type="EC" id="2.7.7.3"/>
    </reaction>
</comment>
<keyword evidence="9" id="KW-0173">Coenzyme A biosynthesis</keyword>
<evidence type="ECO:0000256" key="6">
    <source>
        <dbReference type="ARBA" id="ARBA00022741"/>
    </source>
</evidence>
<keyword evidence="8" id="KW-0460">Magnesium</keyword>
<evidence type="ECO:0000256" key="1">
    <source>
        <dbReference type="ARBA" id="ARBA00012392"/>
    </source>
</evidence>
<dbReference type="Pfam" id="PF01467">
    <property type="entry name" value="CTP_transf_like"/>
    <property type="match status" value="1"/>
</dbReference>
<evidence type="ECO:0000256" key="7">
    <source>
        <dbReference type="ARBA" id="ARBA00022840"/>
    </source>
</evidence>
<keyword evidence="11" id="KW-0472">Membrane</keyword>
<dbReference type="InterPro" id="IPR004821">
    <property type="entry name" value="Cyt_trans-like"/>
</dbReference>
<dbReference type="Gene3D" id="3.40.50.620">
    <property type="entry name" value="HUPs"/>
    <property type="match status" value="1"/>
</dbReference>
<evidence type="ECO:0000256" key="8">
    <source>
        <dbReference type="ARBA" id="ARBA00022842"/>
    </source>
</evidence>
<keyword evidence="11" id="KW-1133">Transmembrane helix</keyword>
<sequence>MISSILDSPVLLGCAAALLSIAVAISILIFRVIFPTIIMHPWRLPPKDSRQSKSDKKSTVVLAGSFNPPHLGHLVMIRYLAERYGRVICCIGVNPNKQYDVTPQSRAEILREMLIHDGGCNNVTVEVVSGYIWRFARTQNASSFFRGIRTWDADGGDERTLQILNTWGPLILGRIWPMKTMFLEGDPQYRHVSSTLVRQICARRKEAIESEDSNADINKELTRLVPERVASKVAEVYGASS</sequence>
<dbReference type="PANTHER" id="PTHR21342:SF1">
    <property type="entry name" value="PHOSPHOPANTETHEINE ADENYLYLTRANSFERASE"/>
    <property type="match status" value="1"/>
</dbReference>
<reference evidence="13" key="1">
    <citation type="submission" date="2021-01" db="EMBL/GenBank/DDBJ databases">
        <authorList>
            <person name="Corre E."/>
            <person name="Pelletier E."/>
            <person name="Niang G."/>
            <person name="Scheremetjew M."/>
            <person name="Finn R."/>
            <person name="Kale V."/>
            <person name="Holt S."/>
            <person name="Cochrane G."/>
            <person name="Meng A."/>
            <person name="Brown T."/>
            <person name="Cohen L."/>
        </authorList>
    </citation>
    <scope>NUCLEOTIDE SEQUENCE</scope>
    <source>
        <strain evidence="13">SM1012Hels-07</strain>
    </source>
</reference>